<comment type="caution">
    <text evidence="1">The sequence shown here is derived from an EMBL/GenBank/DDBJ whole genome shotgun (WGS) entry which is preliminary data.</text>
</comment>
<organism evidence="1 2">
    <name type="scientific">Streptomyces purpureus</name>
    <dbReference type="NCBI Taxonomy" id="1951"/>
    <lineage>
        <taxon>Bacteria</taxon>
        <taxon>Bacillati</taxon>
        <taxon>Actinomycetota</taxon>
        <taxon>Actinomycetes</taxon>
        <taxon>Kitasatosporales</taxon>
        <taxon>Streptomycetaceae</taxon>
        <taxon>Streptomyces</taxon>
    </lineage>
</organism>
<reference evidence="1" key="1">
    <citation type="journal article" date="2014" name="Int. J. Syst. Evol. Microbiol.">
        <title>Complete genome sequence of Corynebacterium casei LMG S-19264T (=DSM 44701T), isolated from a smear-ripened cheese.</title>
        <authorList>
            <consortium name="US DOE Joint Genome Institute (JGI-PGF)"/>
            <person name="Walter F."/>
            <person name="Albersmeier A."/>
            <person name="Kalinowski J."/>
            <person name="Ruckert C."/>
        </authorList>
    </citation>
    <scope>NUCLEOTIDE SEQUENCE</scope>
    <source>
        <strain evidence="1">JCM 3172</strain>
    </source>
</reference>
<dbReference type="InterPro" id="IPR011008">
    <property type="entry name" value="Dimeric_a/b-barrel"/>
</dbReference>
<gene>
    <name evidence="1" type="ORF">GCM10014713_24440</name>
</gene>
<dbReference type="Gene3D" id="3.30.70.100">
    <property type="match status" value="1"/>
</dbReference>
<dbReference type="Proteomes" id="UP000619486">
    <property type="component" value="Unassembled WGS sequence"/>
</dbReference>
<dbReference type="RefSeq" id="WP_019884036.1">
    <property type="nucleotide sequence ID" value="NZ_BMQQ01000007.1"/>
</dbReference>
<accession>A0A918H0V0</accession>
<evidence type="ECO:0000313" key="2">
    <source>
        <dbReference type="Proteomes" id="UP000619486"/>
    </source>
</evidence>
<dbReference type="AlphaFoldDB" id="A0A918H0V0"/>
<dbReference type="EMBL" id="BMQQ01000007">
    <property type="protein sequence ID" value="GGT29992.1"/>
    <property type="molecule type" value="Genomic_DNA"/>
</dbReference>
<dbReference type="SUPFAM" id="SSF54909">
    <property type="entry name" value="Dimeric alpha+beta barrel"/>
    <property type="match status" value="1"/>
</dbReference>
<evidence type="ECO:0000313" key="1">
    <source>
        <dbReference type="EMBL" id="GGT29992.1"/>
    </source>
</evidence>
<protein>
    <submittedName>
        <fullName evidence="1">Uncharacterized protein</fullName>
    </submittedName>
</protein>
<sequence>MKATISWWDLSGSEQTIDSLRDHLRAEGVEPWAEVQGLRLKFWISDRETNRWGAVMLWDSAADLKAPMPPNRATELIGYPPTDRMATDVEAIVEGAHSGRPAGRGLAFEPIRKAS</sequence>
<reference evidence="1" key="2">
    <citation type="submission" date="2020-09" db="EMBL/GenBank/DDBJ databases">
        <authorList>
            <person name="Sun Q."/>
            <person name="Ohkuma M."/>
        </authorList>
    </citation>
    <scope>NUCLEOTIDE SEQUENCE</scope>
    <source>
        <strain evidence="1">JCM 3172</strain>
    </source>
</reference>
<proteinExistence type="predicted"/>
<keyword evidence="2" id="KW-1185">Reference proteome</keyword>
<name>A0A918H0V0_9ACTN</name>